<name>A0AA37I4R1_XYLRU</name>
<gene>
    <name evidence="2" type="ORF">PRMUPPPA20_26480</name>
</gene>
<sequence>MAQTAWAVTETRTVTFYMDGGASGNTSVQDDWTLVSSGKTLHWSNNDPSNNNIYCRPNKKTTTFRASVIECGGVIEFPNLEGTVKSVVLTNFRFYDSDMQMYIGLDKNNTSTLLHLQGTTNDYDFPSNNNYDYSNSATFEGSVAVSAPNPLKIMFSSARDDASGDFSFKDGIIAITYDVEVEDTSDPGHTFTFSASGNTLTATCNQTSQYHNCNLGTSRKSTLMLTANDASFDNQRHSATLNLTDFSAETGITDIKTTYSYTNNATSESSGTAPNLIGDYTVTVTIIINSDNEHPYMLTTNFSILAGFNVNNTYSQFSLSKSSALEGEAMTITYTQQMDESLEGLTLTGATSGNNIAYTQSGNTYTFNMPAEDVNLSATFTYPLNENNITQSGDTYTIKTADGWNYFCQRMDVDADLNGFSGKTVVLGDDITVTTMAGSGKYAFKGTFDGDGHTLTFNYTADRPNCAPFRITNGATIRNLHATGQIDGGIWHYMGGLVGSASSNLTIENCRVSTQISSTINGEAEHGGFVGLLSSQYNQCHITGCVFDGLICNSNTWNQTYGCGGFVGAMSQYAYVDLTDCLFLHGQYDNNGNMCELLWGYDNDRNSTFFHRSNGYGEGKLTNCFYVGTRGLKQGSPAVESADVPDNFAHFGTPTDHGFLKVYGHTMVFDGKYYTPTYGDLVETYSYSGEKSYIIEYDDMPLGIKDVKTKQRTNYLRYNRPFTRDKAVTIMLPFDFTKNDIRRGEYDNIMEGKFYEFAGIEEVPFNFWIAVMKEVGVEGSNETTETTMKANTPYLFMPSADAKFLYFTNGDDYYQGFDIFTEGYERGNKQTEYDGSDGTYSWNKWNFKGTYQPRYWSDSENSEEIGKVYGFAGATKEVDEQLVVAGDFVRVKSGAKIRPTSCYLMWTGDGTGGNNGLVLTLPEHFKIVSVDGQPYTGNGQDLSQGSTIVIELEAGYSATNVEATEQSKYLRSTPPEEIPDYEDYLE</sequence>
<feature type="compositionally biased region" description="Acidic residues" evidence="1">
    <location>
        <begin position="977"/>
        <end position="986"/>
    </location>
</feature>
<protein>
    <submittedName>
        <fullName evidence="2">Uncharacterized protein</fullName>
    </submittedName>
</protein>
<feature type="region of interest" description="Disordered" evidence="1">
    <location>
        <begin position="967"/>
        <end position="986"/>
    </location>
</feature>
<organism evidence="2 3">
    <name type="scientific">Xylanibacter ruminicola</name>
    <name type="common">Prevotella ruminicola</name>
    <dbReference type="NCBI Taxonomy" id="839"/>
    <lineage>
        <taxon>Bacteria</taxon>
        <taxon>Pseudomonadati</taxon>
        <taxon>Bacteroidota</taxon>
        <taxon>Bacteroidia</taxon>
        <taxon>Bacteroidales</taxon>
        <taxon>Prevotellaceae</taxon>
        <taxon>Xylanibacter</taxon>
    </lineage>
</organism>
<evidence type="ECO:0000256" key="1">
    <source>
        <dbReference type="SAM" id="MobiDB-lite"/>
    </source>
</evidence>
<reference evidence="2" key="1">
    <citation type="submission" date="2021-08" db="EMBL/GenBank/DDBJ databases">
        <title>Prevotella lacticifex sp. nov., isolated from rumen of cow.</title>
        <authorList>
            <person name="Shinkai T."/>
            <person name="Ikeyama N."/>
            <person name="Kumagai M."/>
            <person name="Ohmori H."/>
            <person name="Sakamoto M."/>
            <person name="Ohkuma M."/>
            <person name="Mitsumori M."/>
        </authorList>
    </citation>
    <scope>NUCLEOTIDE SEQUENCE</scope>
    <source>
        <strain evidence="2">JCM 8259</strain>
    </source>
</reference>
<accession>A0AA37I4R1</accession>
<dbReference type="Proteomes" id="UP000887097">
    <property type="component" value="Unassembled WGS sequence"/>
</dbReference>
<evidence type="ECO:0000313" key="2">
    <source>
        <dbReference type="EMBL" id="GJG34539.1"/>
    </source>
</evidence>
<dbReference type="Gene3D" id="2.160.20.110">
    <property type="match status" value="1"/>
</dbReference>
<evidence type="ECO:0000313" key="3">
    <source>
        <dbReference type="Proteomes" id="UP000887097"/>
    </source>
</evidence>
<comment type="caution">
    <text evidence="2">The sequence shown here is derived from an EMBL/GenBank/DDBJ whole genome shotgun (WGS) entry which is preliminary data.</text>
</comment>
<dbReference type="AlphaFoldDB" id="A0AA37I4R1"/>
<proteinExistence type="predicted"/>
<dbReference type="EMBL" id="BPTT01000001">
    <property type="protein sequence ID" value="GJG34539.1"/>
    <property type="molecule type" value="Genomic_DNA"/>
</dbReference>